<feature type="transmembrane region" description="Helical" evidence="1">
    <location>
        <begin position="16"/>
        <end position="36"/>
    </location>
</feature>
<organism evidence="2 3">
    <name type="scientific">Candidatus Intestinimonas merdavium</name>
    <dbReference type="NCBI Taxonomy" id="2838622"/>
    <lineage>
        <taxon>Bacteria</taxon>
        <taxon>Bacillati</taxon>
        <taxon>Bacillota</taxon>
        <taxon>Clostridia</taxon>
        <taxon>Eubacteriales</taxon>
        <taxon>Intestinimonas</taxon>
    </lineage>
</organism>
<proteinExistence type="predicted"/>
<gene>
    <name evidence="2" type="ORF">H9826_03285</name>
</gene>
<name>A0A9D2CEB2_9FIRM</name>
<evidence type="ECO:0000313" key="2">
    <source>
        <dbReference type="EMBL" id="HIY72990.1"/>
    </source>
</evidence>
<evidence type="ECO:0000256" key="1">
    <source>
        <dbReference type="SAM" id="Phobius"/>
    </source>
</evidence>
<keyword evidence="1" id="KW-0472">Membrane</keyword>
<dbReference type="Pfam" id="PF06541">
    <property type="entry name" value="ABC_trans_CmpB"/>
    <property type="match status" value="1"/>
</dbReference>
<keyword evidence="1" id="KW-0812">Transmembrane</keyword>
<sequence>MFPERRDFRPPAAYDLFWTFLAGGFLGERIEVVYIWSATGEVMSRSSLLYGPFSLVWGLGAALVTWFLWPFRHRGPWVLLVAGGVLGGGFEYVASAVGEAMYHKIFWDYSHMPFHLGGRTNLIFALLWGLGAALWVLRGFPLLARLTERLPPRGGQAALRVLSLVLAADLLLSAAALLRMEEREAGQPAAGPVARAMDRWYPDPVLHSRYRNLMEPH</sequence>
<comment type="caution">
    <text evidence="2">The sequence shown here is derived from an EMBL/GenBank/DDBJ whole genome shotgun (WGS) entry which is preliminary data.</text>
</comment>
<reference evidence="2" key="1">
    <citation type="journal article" date="2021" name="PeerJ">
        <title>Extensive microbial diversity within the chicken gut microbiome revealed by metagenomics and culture.</title>
        <authorList>
            <person name="Gilroy R."/>
            <person name="Ravi A."/>
            <person name="Getino M."/>
            <person name="Pursley I."/>
            <person name="Horton D.L."/>
            <person name="Alikhan N.F."/>
            <person name="Baker D."/>
            <person name="Gharbi K."/>
            <person name="Hall N."/>
            <person name="Watson M."/>
            <person name="Adriaenssens E.M."/>
            <person name="Foster-Nyarko E."/>
            <person name="Jarju S."/>
            <person name="Secka A."/>
            <person name="Antonio M."/>
            <person name="Oren A."/>
            <person name="Chaudhuri R.R."/>
            <person name="La Ragione R."/>
            <person name="Hildebrand F."/>
            <person name="Pallen M.J."/>
        </authorList>
    </citation>
    <scope>NUCLEOTIDE SEQUENCE</scope>
    <source>
        <strain evidence="2">CHK33-7979</strain>
    </source>
</reference>
<feature type="transmembrane region" description="Helical" evidence="1">
    <location>
        <begin position="48"/>
        <end position="69"/>
    </location>
</feature>
<evidence type="ECO:0000313" key="3">
    <source>
        <dbReference type="Proteomes" id="UP000886824"/>
    </source>
</evidence>
<keyword evidence="1" id="KW-1133">Transmembrane helix</keyword>
<dbReference type="Proteomes" id="UP000886824">
    <property type="component" value="Unassembled WGS sequence"/>
</dbReference>
<protein>
    <submittedName>
        <fullName evidence="2">ABC transporter permease</fullName>
    </submittedName>
</protein>
<feature type="transmembrane region" description="Helical" evidence="1">
    <location>
        <begin position="116"/>
        <end position="137"/>
    </location>
</feature>
<dbReference type="EMBL" id="DXCX01000033">
    <property type="protein sequence ID" value="HIY72990.1"/>
    <property type="molecule type" value="Genomic_DNA"/>
</dbReference>
<accession>A0A9D2CEB2</accession>
<dbReference type="InterPro" id="IPR010540">
    <property type="entry name" value="CmpB_TMEM229"/>
</dbReference>
<dbReference type="AlphaFoldDB" id="A0A9D2CEB2"/>
<reference evidence="2" key="2">
    <citation type="submission" date="2021-04" db="EMBL/GenBank/DDBJ databases">
        <authorList>
            <person name="Gilroy R."/>
        </authorList>
    </citation>
    <scope>NUCLEOTIDE SEQUENCE</scope>
    <source>
        <strain evidence="2">CHK33-7979</strain>
    </source>
</reference>
<feature type="transmembrane region" description="Helical" evidence="1">
    <location>
        <begin position="157"/>
        <end position="178"/>
    </location>
</feature>
<feature type="transmembrane region" description="Helical" evidence="1">
    <location>
        <begin position="75"/>
        <end position="95"/>
    </location>
</feature>